<protein>
    <recommendedName>
        <fullName evidence="1">Sieve element occlusion C-terminal domain-containing protein</fullName>
    </recommendedName>
</protein>
<accession>A0AAD5BZN2</accession>
<evidence type="ECO:0000259" key="1">
    <source>
        <dbReference type="Pfam" id="PF14577"/>
    </source>
</evidence>
<dbReference type="EMBL" id="JAMZMK010010178">
    <property type="protein sequence ID" value="KAI7732708.1"/>
    <property type="molecule type" value="Genomic_DNA"/>
</dbReference>
<gene>
    <name evidence="2" type="ORF">M8C21_005141</name>
</gene>
<feature type="non-terminal residue" evidence="2">
    <location>
        <position position="1"/>
    </location>
</feature>
<dbReference type="PANTHER" id="PTHR33232:SF20">
    <property type="entry name" value="PROTEIN SIEVE ELEMENT OCCLUSION B-LIKE"/>
    <property type="match status" value="1"/>
</dbReference>
<dbReference type="PANTHER" id="PTHR33232">
    <property type="entry name" value="PROTEIN SIEVE ELEMENT OCCLUSION B-LIKE"/>
    <property type="match status" value="1"/>
</dbReference>
<dbReference type="GO" id="GO:0010088">
    <property type="term" value="P:phloem development"/>
    <property type="evidence" value="ECO:0007669"/>
    <property type="project" value="InterPro"/>
</dbReference>
<reference evidence="2" key="1">
    <citation type="submission" date="2022-06" db="EMBL/GenBank/DDBJ databases">
        <title>Uncovering the hologenomic basis of an extraordinary plant invasion.</title>
        <authorList>
            <person name="Bieker V.C."/>
            <person name="Martin M.D."/>
            <person name="Gilbert T."/>
            <person name="Hodgins K."/>
            <person name="Battlay P."/>
            <person name="Petersen B."/>
            <person name="Wilson J."/>
        </authorList>
    </citation>
    <scope>NUCLEOTIDE SEQUENCE</scope>
    <source>
        <strain evidence="2">AA19_3_7</strain>
        <tissue evidence="2">Leaf</tissue>
    </source>
</reference>
<dbReference type="AlphaFoldDB" id="A0AAD5BZN2"/>
<name>A0AAD5BZN2_AMBAR</name>
<proteinExistence type="predicted"/>
<dbReference type="InterPro" id="IPR027944">
    <property type="entry name" value="SEO_C"/>
</dbReference>
<sequence length="382" mass="44530">METPHDDNTKSLKRLICSKDDQDQQLPLYENSTKNQVSIDILRKKIVLLLVSDLDCPPEELSILDQMYREARLDPTRPESQYEVVWLPVVPNHMTTPWTEGNQIKFEELRNMMPWYSVFHPSLLDPTVIEYIKKVWHLKQKPLLVVMDHQGRIVNTNALHMMWIWGSVAFPFTSVREEALWREETWRMDLLADSIEPMLCNWIAEGEDMEWIRKFTTTAQTMARRAGIQLEMLYVGKSNPREKVRKTNEIIRAENLSYVLPDLVLIWLFWVRLESMLASKIQHTKSSDTLATDPIIKWISGLLTYDGNDQSWALISRGSNGGMIRAEGDTLFRSFNNYHKWQDEAQDKGFLSALQDHVAGQCQPHHCNRLVLSRNHASGQER</sequence>
<dbReference type="Gene3D" id="3.40.30.10">
    <property type="entry name" value="Glutaredoxin"/>
    <property type="match status" value="1"/>
</dbReference>
<dbReference type="Pfam" id="PF14577">
    <property type="entry name" value="SEO_C"/>
    <property type="match status" value="1"/>
</dbReference>
<evidence type="ECO:0000313" key="2">
    <source>
        <dbReference type="EMBL" id="KAI7732708.1"/>
    </source>
</evidence>
<organism evidence="2 3">
    <name type="scientific">Ambrosia artemisiifolia</name>
    <name type="common">Common ragweed</name>
    <dbReference type="NCBI Taxonomy" id="4212"/>
    <lineage>
        <taxon>Eukaryota</taxon>
        <taxon>Viridiplantae</taxon>
        <taxon>Streptophyta</taxon>
        <taxon>Embryophyta</taxon>
        <taxon>Tracheophyta</taxon>
        <taxon>Spermatophyta</taxon>
        <taxon>Magnoliopsida</taxon>
        <taxon>eudicotyledons</taxon>
        <taxon>Gunneridae</taxon>
        <taxon>Pentapetalae</taxon>
        <taxon>asterids</taxon>
        <taxon>campanulids</taxon>
        <taxon>Asterales</taxon>
        <taxon>Asteraceae</taxon>
        <taxon>Asteroideae</taxon>
        <taxon>Heliantheae alliance</taxon>
        <taxon>Heliantheae</taxon>
        <taxon>Ambrosia</taxon>
    </lineage>
</organism>
<evidence type="ECO:0000313" key="3">
    <source>
        <dbReference type="Proteomes" id="UP001206925"/>
    </source>
</evidence>
<keyword evidence="3" id="KW-1185">Reference proteome</keyword>
<comment type="caution">
    <text evidence="2">The sequence shown here is derived from an EMBL/GenBank/DDBJ whole genome shotgun (WGS) entry which is preliminary data.</text>
</comment>
<feature type="domain" description="Sieve element occlusion C-terminal" evidence="1">
    <location>
        <begin position="176"/>
        <end position="377"/>
    </location>
</feature>
<dbReference type="InterPro" id="IPR039299">
    <property type="entry name" value="SEOA"/>
</dbReference>
<dbReference type="Proteomes" id="UP001206925">
    <property type="component" value="Unassembled WGS sequence"/>
</dbReference>